<keyword evidence="1" id="KW-0805">Transcription regulation</keyword>
<dbReference type="GO" id="GO:0003677">
    <property type="term" value="F:DNA binding"/>
    <property type="evidence" value="ECO:0007669"/>
    <property type="project" value="UniProtKB-KW"/>
</dbReference>
<dbReference type="RefSeq" id="WP_202095012.1">
    <property type="nucleotide sequence ID" value="NZ_CP061035.1"/>
</dbReference>
<protein>
    <submittedName>
        <fullName evidence="5">Helix-turn-helix transcriptional regulator</fullName>
    </submittedName>
</protein>
<dbReference type="KEGG" id="sari:H5J25_04925"/>
<dbReference type="Pfam" id="PF01022">
    <property type="entry name" value="HTH_5"/>
    <property type="match status" value="1"/>
</dbReference>
<dbReference type="Gene3D" id="1.10.10.10">
    <property type="entry name" value="Winged helix-like DNA-binding domain superfamily/Winged helix DNA-binding domain"/>
    <property type="match status" value="1"/>
</dbReference>
<dbReference type="SUPFAM" id="SSF46785">
    <property type="entry name" value="Winged helix' DNA-binding domain"/>
    <property type="match status" value="1"/>
</dbReference>
<name>A0A974NWI3_9SPHN</name>
<feature type="domain" description="HTH arsR-type" evidence="4">
    <location>
        <begin position="1"/>
        <end position="92"/>
    </location>
</feature>
<proteinExistence type="predicted"/>
<dbReference type="InterPro" id="IPR051081">
    <property type="entry name" value="HTH_MetalResp_TranReg"/>
</dbReference>
<accession>A0A974NWI3</accession>
<dbReference type="CDD" id="cd00090">
    <property type="entry name" value="HTH_ARSR"/>
    <property type="match status" value="1"/>
</dbReference>
<organism evidence="5 6">
    <name type="scientific">Sphingomonas aliaeris</name>
    <dbReference type="NCBI Taxonomy" id="2759526"/>
    <lineage>
        <taxon>Bacteria</taxon>
        <taxon>Pseudomonadati</taxon>
        <taxon>Pseudomonadota</taxon>
        <taxon>Alphaproteobacteria</taxon>
        <taxon>Sphingomonadales</taxon>
        <taxon>Sphingomonadaceae</taxon>
        <taxon>Sphingomonas</taxon>
    </lineage>
</organism>
<dbReference type="InterPro" id="IPR001845">
    <property type="entry name" value="HTH_ArsR_DNA-bd_dom"/>
</dbReference>
<keyword evidence="6" id="KW-1185">Reference proteome</keyword>
<dbReference type="EMBL" id="CP061035">
    <property type="protein sequence ID" value="QQV78082.1"/>
    <property type="molecule type" value="Genomic_DNA"/>
</dbReference>
<sequence length="106" mass="11774">MLPPTTTIFHALGDPTRRTLFETLTRDGERNVRALTVTAGVSQPMVSRHLAILTKAGLVVARRAGRETHFTARPEGLVPLAGWMTRQGGFWNVRMDALEGFTDERD</sequence>
<dbReference type="PANTHER" id="PTHR33154">
    <property type="entry name" value="TRANSCRIPTIONAL REGULATOR, ARSR FAMILY"/>
    <property type="match status" value="1"/>
</dbReference>
<evidence type="ECO:0000259" key="4">
    <source>
        <dbReference type="PROSITE" id="PS50987"/>
    </source>
</evidence>
<reference evidence="6" key="1">
    <citation type="submission" date="2020-09" db="EMBL/GenBank/DDBJ databases">
        <title>Sphingomonas sp., a new species isolated from pork steak.</title>
        <authorList>
            <person name="Heidler von Heilborn D."/>
        </authorList>
    </citation>
    <scope>NUCLEOTIDE SEQUENCE [LARGE SCALE GENOMIC DNA]</scope>
</reference>
<dbReference type="AlphaFoldDB" id="A0A974NWI3"/>
<dbReference type="PANTHER" id="PTHR33154:SF33">
    <property type="entry name" value="TRANSCRIPTIONAL REPRESSOR SDPR"/>
    <property type="match status" value="1"/>
</dbReference>
<evidence type="ECO:0000313" key="5">
    <source>
        <dbReference type="EMBL" id="QQV78082.1"/>
    </source>
</evidence>
<keyword evidence="3" id="KW-0804">Transcription</keyword>
<keyword evidence="2" id="KW-0238">DNA-binding</keyword>
<dbReference type="InterPro" id="IPR011991">
    <property type="entry name" value="ArsR-like_HTH"/>
</dbReference>
<evidence type="ECO:0000313" key="6">
    <source>
        <dbReference type="Proteomes" id="UP000595894"/>
    </source>
</evidence>
<dbReference type="SMART" id="SM00418">
    <property type="entry name" value="HTH_ARSR"/>
    <property type="match status" value="1"/>
</dbReference>
<dbReference type="InterPro" id="IPR036388">
    <property type="entry name" value="WH-like_DNA-bd_sf"/>
</dbReference>
<gene>
    <name evidence="5" type="ORF">H5J25_04925</name>
</gene>
<dbReference type="Proteomes" id="UP000595894">
    <property type="component" value="Chromosome"/>
</dbReference>
<evidence type="ECO:0000256" key="3">
    <source>
        <dbReference type="ARBA" id="ARBA00023163"/>
    </source>
</evidence>
<dbReference type="GO" id="GO:0003700">
    <property type="term" value="F:DNA-binding transcription factor activity"/>
    <property type="evidence" value="ECO:0007669"/>
    <property type="project" value="InterPro"/>
</dbReference>
<dbReference type="NCBIfam" id="NF033788">
    <property type="entry name" value="HTH_metalloreg"/>
    <property type="match status" value="1"/>
</dbReference>
<dbReference type="PROSITE" id="PS50987">
    <property type="entry name" value="HTH_ARSR_2"/>
    <property type="match status" value="1"/>
</dbReference>
<dbReference type="InterPro" id="IPR036390">
    <property type="entry name" value="WH_DNA-bd_sf"/>
</dbReference>
<evidence type="ECO:0000256" key="1">
    <source>
        <dbReference type="ARBA" id="ARBA00023015"/>
    </source>
</evidence>
<evidence type="ECO:0000256" key="2">
    <source>
        <dbReference type="ARBA" id="ARBA00023125"/>
    </source>
</evidence>
<dbReference type="PRINTS" id="PR00778">
    <property type="entry name" value="HTHARSR"/>
</dbReference>